<organism evidence="7 8">
    <name type="scientific">Sulfobacillus thermosulfidooxidans</name>
    <dbReference type="NCBI Taxonomy" id="28034"/>
    <lineage>
        <taxon>Bacteria</taxon>
        <taxon>Bacillati</taxon>
        <taxon>Bacillota</taxon>
        <taxon>Clostridia</taxon>
        <taxon>Eubacteriales</taxon>
        <taxon>Clostridiales Family XVII. Incertae Sedis</taxon>
        <taxon>Sulfobacillus</taxon>
    </lineage>
</organism>
<evidence type="ECO:0000256" key="2">
    <source>
        <dbReference type="ARBA" id="ARBA00006896"/>
    </source>
</evidence>
<accession>A0A2T2WT65</accession>
<dbReference type="GO" id="GO:0051607">
    <property type="term" value="P:defense response to virus"/>
    <property type="evidence" value="ECO:0007669"/>
    <property type="project" value="UniProtKB-KW"/>
</dbReference>
<sequence>MPMPQITENTYLQQGYVNPDGGYRREIYREEAQFVVNKLAPGTSIHALRRFYNRVKGLERSMDRGRLFDQHKSQLYELQAHAHYAAKRNLVNAFFLTFMDRNVAHAVTNWEQFEGFVKHFESVVAYFPTESGPPRQGGMFNGRRR</sequence>
<dbReference type="AlphaFoldDB" id="A0A2T2WT65"/>
<protein>
    <recommendedName>
        <fullName evidence="3">CRISPR system Cms protein Csm2</fullName>
    </recommendedName>
    <alternativeName>
        <fullName evidence="6">CRISPR type III A-associated protein Csm2</fullName>
    </alternativeName>
</protein>
<evidence type="ECO:0000256" key="3">
    <source>
        <dbReference type="ARBA" id="ARBA00016118"/>
    </source>
</evidence>
<proteinExistence type="inferred from homology"/>
<evidence type="ECO:0000313" key="8">
    <source>
        <dbReference type="Proteomes" id="UP000242705"/>
    </source>
</evidence>
<gene>
    <name evidence="7" type="primary">csm2</name>
    <name evidence="7" type="ORF">C7B47_12305</name>
</gene>
<comment type="function">
    <text evidence="1">This subunit may be involved in monitoring complementarity of crRNA and target RNA.</text>
</comment>
<evidence type="ECO:0000256" key="5">
    <source>
        <dbReference type="ARBA" id="ARBA00023118"/>
    </source>
</evidence>
<evidence type="ECO:0000313" key="7">
    <source>
        <dbReference type="EMBL" id="PSR25430.1"/>
    </source>
</evidence>
<dbReference type="EMBL" id="PXYX01000030">
    <property type="protein sequence ID" value="PSR25430.1"/>
    <property type="molecule type" value="Genomic_DNA"/>
</dbReference>
<comment type="similarity">
    <text evidence="2">Belongs to the CRISPR-associated Csm2 family.</text>
</comment>
<dbReference type="InterPro" id="IPR010149">
    <property type="entry name" value="CRISPR-assoc_prot_Csm2_III-A"/>
</dbReference>
<dbReference type="GO" id="GO:0003723">
    <property type="term" value="F:RNA binding"/>
    <property type="evidence" value="ECO:0007669"/>
    <property type="project" value="UniProtKB-KW"/>
</dbReference>
<dbReference type="Proteomes" id="UP000242705">
    <property type="component" value="Unassembled WGS sequence"/>
</dbReference>
<keyword evidence="4" id="KW-0694">RNA-binding</keyword>
<keyword evidence="5" id="KW-0051">Antiviral defense</keyword>
<evidence type="ECO:0000256" key="1">
    <source>
        <dbReference type="ARBA" id="ARBA00003640"/>
    </source>
</evidence>
<comment type="caution">
    <text evidence="7">The sequence shown here is derived from an EMBL/GenBank/DDBJ whole genome shotgun (WGS) entry which is preliminary data.</text>
</comment>
<evidence type="ECO:0000256" key="4">
    <source>
        <dbReference type="ARBA" id="ARBA00022884"/>
    </source>
</evidence>
<name>A0A2T2WT65_SULTH</name>
<evidence type="ECO:0000256" key="6">
    <source>
        <dbReference type="ARBA" id="ARBA00031723"/>
    </source>
</evidence>
<reference evidence="7 8" key="1">
    <citation type="journal article" date="2014" name="BMC Genomics">
        <title>Comparison of environmental and isolate Sulfobacillus genomes reveals diverse carbon, sulfur, nitrogen, and hydrogen metabolisms.</title>
        <authorList>
            <person name="Justice N.B."/>
            <person name="Norman A."/>
            <person name="Brown C.T."/>
            <person name="Singh A."/>
            <person name="Thomas B.C."/>
            <person name="Banfield J.F."/>
        </authorList>
    </citation>
    <scope>NUCLEOTIDE SEQUENCE [LARGE SCALE GENOMIC DNA]</scope>
    <source>
        <strain evidence="7">AMDSBA5</strain>
    </source>
</reference>
<dbReference type="Pfam" id="PF03750">
    <property type="entry name" value="Csm2_III-A"/>
    <property type="match status" value="1"/>
</dbReference>
<dbReference type="NCBIfam" id="TIGR01870">
    <property type="entry name" value="cas_TM1810_Csm2"/>
    <property type="match status" value="1"/>
</dbReference>